<name>A0AAD8I4R2_9APIA</name>
<evidence type="ECO:0000259" key="9">
    <source>
        <dbReference type="Pfam" id="PF09402"/>
    </source>
</evidence>
<proteinExistence type="predicted"/>
<protein>
    <submittedName>
        <fullName evidence="10">MSC domain-containing protein</fullName>
    </submittedName>
</protein>
<dbReference type="Proteomes" id="UP001237642">
    <property type="component" value="Unassembled WGS sequence"/>
</dbReference>
<evidence type="ECO:0000256" key="5">
    <source>
        <dbReference type="ARBA" id="ARBA00023136"/>
    </source>
</evidence>
<feature type="region of interest" description="Disordered" evidence="7">
    <location>
        <begin position="1"/>
        <end position="24"/>
    </location>
</feature>
<evidence type="ECO:0000256" key="6">
    <source>
        <dbReference type="ARBA" id="ARBA00023242"/>
    </source>
</evidence>
<feature type="transmembrane region" description="Helical" evidence="8">
    <location>
        <begin position="230"/>
        <end position="248"/>
    </location>
</feature>
<evidence type="ECO:0000256" key="7">
    <source>
        <dbReference type="SAM" id="MobiDB-lite"/>
    </source>
</evidence>
<evidence type="ECO:0000256" key="4">
    <source>
        <dbReference type="ARBA" id="ARBA00022989"/>
    </source>
</evidence>
<dbReference type="EMBL" id="JAUIZM010000006">
    <property type="protein sequence ID" value="KAK1379147.1"/>
    <property type="molecule type" value="Genomic_DNA"/>
</dbReference>
<dbReference type="GO" id="GO:0034399">
    <property type="term" value="C:nuclear periphery"/>
    <property type="evidence" value="ECO:0007669"/>
    <property type="project" value="TreeGrafter"/>
</dbReference>
<dbReference type="Pfam" id="PF09402">
    <property type="entry name" value="MSC"/>
    <property type="match status" value="1"/>
</dbReference>
<comment type="caution">
    <text evidence="10">The sequence shown here is derived from an EMBL/GenBank/DDBJ whole genome shotgun (WGS) entry which is preliminary data.</text>
</comment>
<feature type="domain" description="Man1/Src1-like C-terminal" evidence="9">
    <location>
        <begin position="87"/>
        <end position="340"/>
    </location>
</feature>
<dbReference type="GO" id="GO:0005783">
    <property type="term" value="C:endoplasmic reticulum"/>
    <property type="evidence" value="ECO:0007669"/>
    <property type="project" value="TreeGrafter"/>
</dbReference>
<evidence type="ECO:0000313" key="10">
    <source>
        <dbReference type="EMBL" id="KAK1379147.1"/>
    </source>
</evidence>
<keyword evidence="5 8" id="KW-0472">Membrane</keyword>
<feature type="transmembrane region" description="Helical" evidence="8">
    <location>
        <begin position="41"/>
        <end position="62"/>
    </location>
</feature>
<gene>
    <name evidence="10" type="ORF">POM88_025891</name>
</gene>
<keyword evidence="2" id="KW-0597">Phosphoprotein</keyword>
<dbReference type="GO" id="GO:0071763">
    <property type="term" value="P:nuclear membrane organization"/>
    <property type="evidence" value="ECO:0007669"/>
    <property type="project" value="TreeGrafter"/>
</dbReference>
<accession>A0AAD8I4R2</accession>
<reference evidence="10" key="2">
    <citation type="submission" date="2023-05" db="EMBL/GenBank/DDBJ databases">
        <authorList>
            <person name="Schelkunov M.I."/>
        </authorList>
    </citation>
    <scope>NUCLEOTIDE SEQUENCE</scope>
    <source>
        <strain evidence="10">Hsosn_3</strain>
        <tissue evidence="10">Leaf</tissue>
    </source>
</reference>
<dbReference type="PANTHER" id="PTHR47808">
    <property type="entry name" value="INNER NUCLEAR MEMBRANE PROTEIN HEH2-RELATED"/>
    <property type="match status" value="1"/>
</dbReference>
<comment type="subcellular location">
    <subcellularLocation>
        <location evidence="1">Nucleus inner membrane</location>
    </subcellularLocation>
</comment>
<dbReference type="InterPro" id="IPR044780">
    <property type="entry name" value="Heh2/Src1"/>
</dbReference>
<dbReference type="GO" id="GO:0005637">
    <property type="term" value="C:nuclear inner membrane"/>
    <property type="evidence" value="ECO:0007669"/>
    <property type="project" value="UniProtKB-SubCell"/>
</dbReference>
<sequence length="385" mass="43274">MASFSTPPKKRSRPKQRNPSSSILTSLEPSSNLFPSNKSEFVKLLALVTIASFVAFSSNYVINLFNRHPIPFCDDSLHDLDLSLSDICTPCPTNGVCHQGKLECASGYRKLGTICVEDGDINQTAKKLLGSVEAHVCEAYAQNLCHGTGKVWAAEDVLWNNLEELKLMEHYGLDTSIYVLAKQRAVQTVGQLLETRVSSNGIRELKCPDSLVKRYKSVSCYIRQWITEHAVVLVLISAVLLVCLFVLIKVQRSHHLSVRAEELYKEVCDILEDTALKSRSVNGEVEPWIVVSWLRDHLLSPKERKNPLLWKKVEDLVQEDSRLDRYPKMVKGESKVVWEWQVEGPLSSSGKEKKREGGLFKRSIGTILASDQTPRTQKAGHPLYS</sequence>
<keyword evidence="11" id="KW-1185">Reference proteome</keyword>
<evidence type="ECO:0000256" key="3">
    <source>
        <dbReference type="ARBA" id="ARBA00022692"/>
    </source>
</evidence>
<keyword evidence="3 8" id="KW-0812">Transmembrane</keyword>
<evidence type="ECO:0000256" key="2">
    <source>
        <dbReference type="ARBA" id="ARBA00022553"/>
    </source>
</evidence>
<evidence type="ECO:0000313" key="11">
    <source>
        <dbReference type="Proteomes" id="UP001237642"/>
    </source>
</evidence>
<dbReference type="AlphaFoldDB" id="A0AAD8I4R2"/>
<dbReference type="PANTHER" id="PTHR47808:SF2">
    <property type="entry name" value="LEM DOMAIN-CONTAINING PROTEIN 2"/>
    <property type="match status" value="1"/>
</dbReference>
<dbReference type="InterPro" id="IPR041885">
    <property type="entry name" value="MAN1_winged_helix_dom"/>
</dbReference>
<evidence type="ECO:0000256" key="8">
    <source>
        <dbReference type="SAM" id="Phobius"/>
    </source>
</evidence>
<keyword evidence="4 8" id="KW-1133">Transmembrane helix</keyword>
<keyword evidence="6" id="KW-0539">Nucleus</keyword>
<organism evidence="10 11">
    <name type="scientific">Heracleum sosnowskyi</name>
    <dbReference type="NCBI Taxonomy" id="360622"/>
    <lineage>
        <taxon>Eukaryota</taxon>
        <taxon>Viridiplantae</taxon>
        <taxon>Streptophyta</taxon>
        <taxon>Embryophyta</taxon>
        <taxon>Tracheophyta</taxon>
        <taxon>Spermatophyta</taxon>
        <taxon>Magnoliopsida</taxon>
        <taxon>eudicotyledons</taxon>
        <taxon>Gunneridae</taxon>
        <taxon>Pentapetalae</taxon>
        <taxon>asterids</taxon>
        <taxon>campanulids</taxon>
        <taxon>Apiales</taxon>
        <taxon>Apiaceae</taxon>
        <taxon>Apioideae</taxon>
        <taxon>apioid superclade</taxon>
        <taxon>Tordylieae</taxon>
        <taxon>Tordyliinae</taxon>
        <taxon>Heracleum</taxon>
    </lineage>
</organism>
<reference evidence="10" key="1">
    <citation type="submission" date="2023-02" db="EMBL/GenBank/DDBJ databases">
        <title>Genome of toxic invasive species Heracleum sosnowskyi carries increased number of genes despite the absence of recent whole-genome duplications.</title>
        <authorList>
            <person name="Schelkunov M."/>
            <person name="Shtratnikova V."/>
            <person name="Makarenko M."/>
            <person name="Klepikova A."/>
            <person name="Omelchenko D."/>
            <person name="Novikova G."/>
            <person name="Obukhova E."/>
            <person name="Bogdanov V."/>
            <person name="Penin A."/>
            <person name="Logacheva M."/>
        </authorList>
    </citation>
    <scope>NUCLEOTIDE SEQUENCE</scope>
    <source>
        <strain evidence="10">Hsosn_3</strain>
        <tissue evidence="10">Leaf</tissue>
    </source>
</reference>
<feature type="region of interest" description="Disordered" evidence="7">
    <location>
        <begin position="365"/>
        <end position="385"/>
    </location>
</feature>
<evidence type="ECO:0000256" key="1">
    <source>
        <dbReference type="ARBA" id="ARBA00004540"/>
    </source>
</evidence>
<dbReference type="GO" id="GO:0003682">
    <property type="term" value="F:chromatin binding"/>
    <property type="evidence" value="ECO:0007669"/>
    <property type="project" value="InterPro"/>
</dbReference>
<dbReference type="InterPro" id="IPR018996">
    <property type="entry name" value="Man1/Src1-like_C"/>
</dbReference>
<dbReference type="Gene3D" id="1.10.10.1180">
    <property type="entry name" value="MAN1, winged-helix domain"/>
    <property type="match status" value="1"/>
</dbReference>